<dbReference type="NCBIfam" id="TIGR00109">
    <property type="entry name" value="hemH"/>
    <property type="match status" value="1"/>
</dbReference>
<comment type="function">
    <text evidence="7">Catalyzes the ferrous insertion into protoporphyrin IX.</text>
</comment>
<dbReference type="SUPFAM" id="SSF53800">
    <property type="entry name" value="Chelatase"/>
    <property type="match status" value="1"/>
</dbReference>
<keyword evidence="4 7" id="KW-0456">Lyase</keyword>
<evidence type="ECO:0000256" key="3">
    <source>
        <dbReference type="ARBA" id="ARBA00023133"/>
    </source>
</evidence>
<comment type="caution">
    <text evidence="9">The sequence shown here is derived from an EMBL/GenBank/DDBJ whole genome shotgun (WGS) entry which is preliminary data.</text>
</comment>
<keyword evidence="10" id="KW-1185">Reference proteome</keyword>
<dbReference type="PANTHER" id="PTHR11108">
    <property type="entry name" value="FERROCHELATASE"/>
    <property type="match status" value="1"/>
</dbReference>
<comment type="catalytic activity">
    <reaction evidence="7">
        <text>heme b + 2 H(+) = protoporphyrin IX + Fe(2+)</text>
        <dbReference type="Rhea" id="RHEA:22584"/>
        <dbReference type="ChEBI" id="CHEBI:15378"/>
        <dbReference type="ChEBI" id="CHEBI:29033"/>
        <dbReference type="ChEBI" id="CHEBI:57306"/>
        <dbReference type="ChEBI" id="CHEBI:60344"/>
        <dbReference type="EC" id="4.98.1.1"/>
    </reaction>
</comment>
<dbReference type="InterPro" id="IPR001015">
    <property type="entry name" value="Ferrochelatase"/>
</dbReference>
<reference evidence="9" key="1">
    <citation type="journal article" date="2018" name="Int. J. Syst. Evol. Microbiol.">
        <title>Carboxylicivirga sediminis sp. nov., isolated from coastal sediment.</title>
        <authorList>
            <person name="Wang F.Q."/>
            <person name="Ren L.H."/>
            <person name="Zou R.J."/>
            <person name="Sun Y.Z."/>
            <person name="Liu X.J."/>
            <person name="Jiang F."/>
            <person name="Liu L.J."/>
        </authorList>
    </citation>
    <scope>NUCLEOTIDE SEQUENCE</scope>
    <source>
        <strain evidence="9">JR1</strain>
    </source>
</reference>
<evidence type="ECO:0000256" key="5">
    <source>
        <dbReference type="ARBA" id="ARBA00023244"/>
    </source>
</evidence>
<comment type="catalytic activity">
    <reaction evidence="6">
        <text>Fe-coproporphyrin III + 2 H(+) = coproporphyrin III + Fe(2+)</text>
        <dbReference type="Rhea" id="RHEA:49572"/>
        <dbReference type="ChEBI" id="CHEBI:15378"/>
        <dbReference type="ChEBI" id="CHEBI:29033"/>
        <dbReference type="ChEBI" id="CHEBI:68438"/>
        <dbReference type="ChEBI" id="CHEBI:131725"/>
        <dbReference type="EC" id="4.99.1.9"/>
    </reaction>
    <physiologicalReaction direction="right-to-left" evidence="6">
        <dbReference type="Rhea" id="RHEA:49574"/>
    </physiologicalReaction>
</comment>
<keyword evidence="5 7" id="KW-0627">Porphyrin biosynthesis</keyword>
<feature type="binding site" evidence="7">
    <location>
        <position position="183"/>
    </location>
    <ligand>
        <name>Fe(2+)</name>
        <dbReference type="ChEBI" id="CHEBI:29033"/>
    </ligand>
</feature>
<dbReference type="InterPro" id="IPR033644">
    <property type="entry name" value="Ferrochelatase_C"/>
</dbReference>
<organism evidence="9 10">
    <name type="scientific">Carboxylicivirga sediminis</name>
    <dbReference type="NCBI Taxonomy" id="2006564"/>
    <lineage>
        <taxon>Bacteria</taxon>
        <taxon>Pseudomonadati</taxon>
        <taxon>Bacteroidota</taxon>
        <taxon>Bacteroidia</taxon>
        <taxon>Marinilabiliales</taxon>
        <taxon>Marinilabiliaceae</taxon>
        <taxon>Carboxylicivirga</taxon>
    </lineage>
</organism>
<keyword evidence="7" id="KW-0963">Cytoplasm</keyword>
<dbReference type="Gene3D" id="3.40.50.1400">
    <property type="match status" value="2"/>
</dbReference>
<evidence type="ECO:0000256" key="4">
    <source>
        <dbReference type="ARBA" id="ARBA00023239"/>
    </source>
</evidence>
<proteinExistence type="inferred from homology"/>
<dbReference type="Proteomes" id="UP000679220">
    <property type="component" value="Unassembled WGS sequence"/>
</dbReference>
<dbReference type="HAMAP" id="MF_00323">
    <property type="entry name" value="Ferrochelatase"/>
    <property type="match status" value="1"/>
</dbReference>
<protein>
    <recommendedName>
        <fullName evidence="7">Ferrochelatase</fullName>
        <ecNumber evidence="7">4.98.1.1</ecNumber>
    </recommendedName>
    <alternativeName>
        <fullName evidence="7">Heme synthase</fullName>
    </alternativeName>
    <alternativeName>
        <fullName evidence="7">Protoheme ferro-lyase</fullName>
    </alternativeName>
</protein>
<evidence type="ECO:0000313" key="10">
    <source>
        <dbReference type="Proteomes" id="UP000679220"/>
    </source>
</evidence>
<keyword evidence="7" id="KW-0479">Metal-binding</keyword>
<evidence type="ECO:0000256" key="8">
    <source>
        <dbReference type="RuleBase" id="RU004185"/>
    </source>
</evidence>
<dbReference type="CDD" id="cd00419">
    <property type="entry name" value="Ferrochelatase_C"/>
    <property type="match status" value="1"/>
</dbReference>
<dbReference type="InterPro" id="IPR033659">
    <property type="entry name" value="Ferrochelatase_N"/>
</dbReference>
<dbReference type="GO" id="GO:0006783">
    <property type="term" value="P:heme biosynthetic process"/>
    <property type="evidence" value="ECO:0007669"/>
    <property type="project" value="UniProtKB-UniRule"/>
</dbReference>
<evidence type="ECO:0000256" key="7">
    <source>
        <dbReference type="HAMAP-Rule" id="MF_00323"/>
    </source>
</evidence>
<comment type="similarity">
    <text evidence="1 7 8">Belongs to the ferrochelatase family.</text>
</comment>
<evidence type="ECO:0000256" key="6">
    <source>
        <dbReference type="ARBA" id="ARBA00024536"/>
    </source>
</evidence>
<dbReference type="Pfam" id="PF00762">
    <property type="entry name" value="Ferrochelatase"/>
    <property type="match status" value="1"/>
</dbReference>
<keyword evidence="2 7" id="KW-0408">Iron</keyword>
<keyword evidence="3 7" id="KW-0350">Heme biosynthesis</keyword>
<comment type="subcellular location">
    <subcellularLocation>
        <location evidence="7">Cytoplasm</location>
    </subcellularLocation>
</comment>
<evidence type="ECO:0000256" key="2">
    <source>
        <dbReference type="ARBA" id="ARBA00023004"/>
    </source>
</evidence>
<feature type="binding site" evidence="7">
    <location>
        <position position="261"/>
    </location>
    <ligand>
        <name>Fe(2+)</name>
        <dbReference type="ChEBI" id="CHEBI:29033"/>
    </ligand>
</feature>
<dbReference type="GO" id="GO:0005737">
    <property type="term" value="C:cytoplasm"/>
    <property type="evidence" value="ECO:0007669"/>
    <property type="project" value="UniProtKB-SubCell"/>
</dbReference>
<dbReference type="GO" id="GO:0004325">
    <property type="term" value="F:ferrochelatase activity"/>
    <property type="evidence" value="ECO:0007669"/>
    <property type="project" value="UniProtKB-UniRule"/>
</dbReference>
<sequence>MKGILLVNMGGPQSLSEMRLFLKNMFSDKYILPLPFGLRQFVANMIAKKRHPSSWEKYQLIGGTPIIKHTEATGKALAEQTNLPVYTAYSYTPPFIADVLDKMVADGVDEIDVLTMYPQASDTTTTSVFTDVKKAAKKLNGVSIREICDYSVHPTFLEYWKTLIEEHIEREGLDNPLLLFTAHAIPMYGVKRGDKYPDTVKHMAKRLAGLMNRRYEVAFQSRVGPVKWVGPDTDDHLEELVVAGEDNFVLIPLSFTTECLETVYDLNIKLVDIYKKDERVKHISRVEIPVAHPLFIETLKRVVNE</sequence>
<dbReference type="PANTHER" id="PTHR11108:SF1">
    <property type="entry name" value="FERROCHELATASE, MITOCHONDRIAL"/>
    <property type="match status" value="1"/>
</dbReference>
<dbReference type="RefSeq" id="WP_212191563.1">
    <property type="nucleotide sequence ID" value="NZ_JAGTAR010000020.1"/>
</dbReference>
<comment type="pathway">
    <text evidence="7">Porphyrin-containing compound metabolism; protoheme biosynthesis; protoheme from protoporphyrin-IX: step 1/1.</text>
</comment>
<accession>A0A941IYF8</accession>
<gene>
    <name evidence="7 9" type="primary">hemH</name>
    <name evidence="9" type="ORF">KDU71_13245</name>
</gene>
<reference evidence="9" key="2">
    <citation type="submission" date="2021-04" db="EMBL/GenBank/DDBJ databases">
        <authorList>
            <person name="Zhang T."/>
            <person name="Zhang Y."/>
            <person name="Lu D."/>
            <person name="Zuo D."/>
            <person name="Du Z."/>
        </authorList>
    </citation>
    <scope>NUCLEOTIDE SEQUENCE</scope>
    <source>
        <strain evidence="9">JR1</strain>
    </source>
</reference>
<name>A0A941IYF8_9BACT</name>
<dbReference type="EC" id="4.98.1.1" evidence="7"/>
<evidence type="ECO:0000256" key="1">
    <source>
        <dbReference type="ARBA" id="ARBA00007718"/>
    </source>
</evidence>
<dbReference type="EMBL" id="JAGTAR010000020">
    <property type="protein sequence ID" value="MBR8536533.1"/>
    <property type="molecule type" value="Genomic_DNA"/>
</dbReference>
<dbReference type="GO" id="GO:0046872">
    <property type="term" value="F:metal ion binding"/>
    <property type="evidence" value="ECO:0007669"/>
    <property type="project" value="UniProtKB-KW"/>
</dbReference>
<dbReference type="AlphaFoldDB" id="A0A941IYF8"/>
<dbReference type="CDD" id="cd03411">
    <property type="entry name" value="Ferrochelatase_N"/>
    <property type="match status" value="1"/>
</dbReference>
<evidence type="ECO:0000313" key="9">
    <source>
        <dbReference type="EMBL" id="MBR8536533.1"/>
    </source>
</evidence>